<protein>
    <recommendedName>
        <fullName evidence="3">Universal stress protein</fullName>
    </recommendedName>
</protein>
<dbReference type="AlphaFoldDB" id="A0A6C0REE1"/>
<organism evidence="1 2">
    <name type="scientific">Draconibacterium halophilum</name>
    <dbReference type="NCBI Taxonomy" id="2706887"/>
    <lineage>
        <taxon>Bacteria</taxon>
        <taxon>Pseudomonadati</taxon>
        <taxon>Bacteroidota</taxon>
        <taxon>Bacteroidia</taxon>
        <taxon>Marinilabiliales</taxon>
        <taxon>Prolixibacteraceae</taxon>
        <taxon>Draconibacterium</taxon>
    </lineage>
</organism>
<keyword evidence="2" id="KW-1185">Reference proteome</keyword>
<dbReference type="SUPFAM" id="SSF52402">
    <property type="entry name" value="Adenine nucleotide alpha hydrolases-like"/>
    <property type="match status" value="2"/>
</dbReference>
<evidence type="ECO:0000313" key="2">
    <source>
        <dbReference type="Proteomes" id="UP000474630"/>
    </source>
</evidence>
<dbReference type="Gene3D" id="3.40.50.620">
    <property type="entry name" value="HUPs"/>
    <property type="match status" value="2"/>
</dbReference>
<dbReference type="EMBL" id="CP048409">
    <property type="protein sequence ID" value="QIA09068.1"/>
    <property type="molecule type" value="Genomic_DNA"/>
</dbReference>
<sequence>MKTLLAIVNAPKESKEFLRYVAGMAVNLAAEVKVLYVHTPPNYPYGLAASVDVASLQVEENLKELIEETDRILEKDIDEITKEIQSPVFTGFSSEIGLTTTVAKKFVSGEKIDMVLLEGQQDYGFWMQSPTNLDVISVLECPVWIIPKGAIYLPFSEIVYATDYNEEDIINLKKLISLFPHLEPNITALHITDSVDFEERVKKEGFLEMLQSKTSYKNLTVKTVHKSKDKETIQLVNDFALSNRADLLVMLKENKSFLERIFTKNQTKETLKTTDLPLLVYHEKE</sequence>
<proteinExistence type="predicted"/>
<dbReference type="InterPro" id="IPR014729">
    <property type="entry name" value="Rossmann-like_a/b/a_fold"/>
</dbReference>
<name>A0A6C0REE1_9BACT</name>
<gene>
    <name evidence="1" type="ORF">G0Q07_15705</name>
</gene>
<reference evidence="1 2" key="1">
    <citation type="submission" date="2020-02" db="EMBL/GenBank/DDBJ databases">
        <title>Genome sequencing for Draconibacterium sp. strain M1.</title>
        <authorList>
            <person name="Park S.-J."/>
        </authorList>
    </citation>
    <scope>NUCLEOTIDE SEQUENCE [LARGE SCALE GENOMIC DNA]</scope>
    <source>
        <strain evidence="1 2">M1</strain>
    </source>
</reference>
<evidence type="ECO:0000313" key="1">
    <source>
        <dbReference type="EMBL" id="QIA09068.1"/>
    </source>
</evidence>
<accession>A0A6C0REE1</accession>
<evidence type="ECO:0008006" key="3">
    <source>
        <dbReference type="Google" id="ProtNLM"/>
    </source>
</evidence>
<dbReference type="KEGG" id="drc:G0Q07_15705"/>
<dbReference type="Proteomes" id="UP000474630">
    <property type="component" value="Chromosome"/>
</dbReference>
<dbReference type="RefSeq" id="WP_163347920.1">
    <property type="nucleotide sequence ID" value="NZ_CP048409.1"/>
</dbReference>